<organism evidence="2 3">
    <name type="scientific">Polarella glacialis</name>
    <name type="common">Dinoflagellate</name>
    <dbReference type="NCBI Taxonomy" id="89957"/>
    <lineage>
        <taxon>Eukaryota</taxon>
        <taxon>Sar</taxon>
        <taxon>Alveolata</taxon>
        <taxon>Dinophyceae</taxon>
        <taxon>Suessiales</taxon>
        <taxon>Suessiaceae</taxon>
        <taxon>Polarella</taxon>
    </lineage>
</organism>
<evidence type="ECO:0000313" key="3">
    <source>
        <dbReference type="Proteomes" id="UP000654075"/>
    </source>
</evidence>
<accession>A0A813DB72</accession>
<gene>
    <name evidence="2" type="ORF">PGLA1383_LOCUS4630</name>
</gene>
<evidence type="ECO:0000256" key="1">
    <source>
        <dbReference type="SAM" id="MobiDB-lite"/>
    </source>
</evidence>
<comment type="caution">
    <text evidence="2">The sequence shown here is derived from an EMBL/GenBank/DDBJ whole genome shotgun (WGS) entry which is preliminary data.</text>
</comment>
<sequence>MSTGNAMLPRAGTFFVGAERSLGILHKFQQNEQHLIGIGGKVDDTSVMIADFIERRTEEYKGRSGPQRRREEQRGLWACGDLECCGGVSDEEFDLNLPEPHSPLNTTPQPPSSNVRR</sequence>
<dbReference type="AlphaFoldDB" id="A0A813DB72"/>
<reference evidence="2" key="1">
    <citation type="submission" date="2021-02" db="EMBL/GenBank/DDBJ databases">
        <authorList>
            <person name="Dougan E. K."/>
            <person name="Rhodes N."/>
            <person name="Thang M."/>
            <person name="Chan C."/>
        </authorList>
    </citation>
    <scope>NUCLEOTIDE SEQUENCE</scope>
</reference>
<evidence type="ECO:0000313" key="2">
    <source>
        <dbReference type="EMBL" id="CAE8585726.1"/>
    </source>
</evidence>
<name>A0A813DB72_POLGL</name>
<protein>
    <submittedName>
        <fullName evidence="2">Uncharacterized protein</fullName>
    </submittedName>
</protein>
<dbReference type="Proteomes" id="UP000654075">
    <property type="component" value="Unassembled WGS sequence"/>
</dbReference>
<feature type="region of interest" description="Disordered" evidence="1">
    <location>
        <begin position="90"/>
        <end position="117"/>
    </location>
</feature>
<proteinExistence type="predicted"/>
<keyword evidence="3" id="KW-1185">Reference proteome</keyword>
<feature type="compositionally biased region" description="Polar residues" evidence="1">
    <location>
        <begin position="103"/>
        <end position="117"/>
    </location>
</feature>
<dbReference type="EMBL" id="CAJNNV010001750">
    <property type="protein sequence ID" value="CAE8585726.1"/>
    <property type="molecule type" value="Genomic_DNA"/>
</dbReference>